<evidence type="ECO:0000256" key="1">
    <source>
        <dbReference type="ARBA" id="ARBA00009922"/>
    </source>
</evidence>
<keyword evidence="8 15" id="KW-0067">ATP-binding</keyword>
<dbReference type="GO" id="GO:0005524">
    <property type="term" value="F:ATP binding"/>
    <property type="evidence" value="ECO:0007669"/>
    <property type="project" value="UniProtKB-UniRule"/>
</dbReference>
<keyword evidence="9" id="KW-0238">DNA-binding</keyword>
<keyword evidence="3 15" id="KW-0547">Nucleotide-binding</keyword>
<dbReference type="Gene3D" id="3.40.50.300">
    <property type="entry name" value="P-loop containing nucleotide triphosphate hydrolases"/>
    <property type="match status" value="3"/>
</dbReference>
<dbReference type="PROSITE" id="PS51198">
    <property type="entry name" value="UVRD_HELICASE_ATP_BIND"/>
    <property type="match status" value="1"/>
</dbReference>
<accession>A0A2M7VL36</accession>
<evidence type="ECO:0000256" key="14">
    <source>
        <dbReference type="ARBA" id="ARBA00048988"/>
    </source>
</evidence>
<proteinExistence type="inferred from homology"/>
<comment type="catalytic activity">
    <reaction evidence="14">
        <text>ATP + H2O = ADP + phosphate + H(+)</text>
        <dbReference type="Rhea" id="RHEA:13065"/>
        <dbReference type="ChEBI" id="CHEBI:15377"/>
        <dbReference type="ChEBI" id="CHEBI:15378"/>
        <dbReference type="ChEBI" id="CHEBI:30616"/>
        <dbReference type="ChEBI" id="CHEBI:43474"/>
        <dbReference type="ChEBI" id="CHEBI:456216"/>
        <dbReference type="EC" id="5.6.2.4"/>
    </reaction>
</comment>
<gene>
    <name evidence="18" type="ORF">COX73_00520</name>
</gene>
<organism evidence="18 19">
    <name type="scientific">bacterium (Candidatus Gribaldobacteria) CG_4_10_14_0_2_um_filter_36_18</name>
    <dbReference type="NCBI Taxonomy" id="2014264"/>
    <lineage>
        <taxon>Bacteria</taxon>
        <taxon>Candidatus Gribaldobacteria</taxon>
    </lineage>
</organism>
<keyword evidence="7" id="KW-0269">Exonuclease</keyword>
<dbReference type="Gene3D" id="3.90.320.10">
    <property type="match status" value="1"/>
</dbReference>
<evidence type="ECO:0000256" key="13">
    <source>
        <dbReference type="ARBA" id="ARBA00034808"/>
    </source>
</evidence>
<dbReference type="InterPro" id="IPR027417">
    <property type="entry name" value="P-loop_NTPase"/>
</dbReference>
<dbReference type="InterPro" id="IPR013986">
    <property type="entry name" value="DExx_box_DNA_helicase_dom_sf"/>
</dbReference>
<keyword evidence="2" id="KW-0540">Nuclease</keyword>
<dbReference type="EC" id="5.6.2.4" evidence="13"/>
<keyword evidence="11" id="KW-0413">Isomerase</keyword>
<comment type="similarity">
    <text evidence="1">Belongs to the helicase family. UvrD subfamily.</text>
</comment>
<dbReference type="PANTHER" id="PTHR11070">
    <property type="entry name" value="UVRD / RECB / PCRA DNA HELICASE FAMILY MEMBER"/>
    <property type="match status" value="1"/>
</dbReference>
<protein>
    <recommendedName>
        <fullName evidence="13">DNA 3'-5' helicase</fullName>
        <ecNumber evidence="13">5.6.2.4</ecNumber>
    </recommendedName>
</protein>
<evidence type="ECO:0000259" key="16">
    <source>
        <dbReference type="PROSITE" id="PS51198"/>
    </source>
</evidence>
<dbReference type="EMBL" id="PFPS01000023">
    <property type="protein sequence ID" value="PJA02486.1"/>
    <property type="molecule type" value="Genomic_DNA"/>
</dbReference>
<dbReference type="InterPro" id="IPR014017">
    <property type="entry name" value="DNA_helicase_UvrD-like_C"/>
</dbReference>
<comment type="caution">
    <text evidence="18">The sequence shown here is derived from an EMBL/GenBank/DDBJ whole genome shotgun (WGS) entry which is preliminary data.</text>
</comment>
<dbReference type="InterPro" id="IPR000212">
    <property type="entry name" value="DNA_helicase_UvrD/REP"/>
</dbReference>
<feature type="domain" description="UvrD-like helicase ATP-binding" evidence="16">
    <location>
        <begin position="14"/>
        <end position="334"/>
    </location>
</feature>
<evidence type="ECO:0000256" key="5">
    <source>
        <dbReference type="ARBA" id="ARBA00022801"/>
    </source>
</evidence>
<dbReference type="Pfam" id="PF13361">
    <property type="entry name" value="UvrD_C"/>
    <property type="match status" value="1"/>
</dbReference>
<dbReference type="Pfam" id="PF12705">
    <property type="entry name" value="PDDEXK_1"/>
    <property type="match status" value="1"/>
</dbReference>
<dbReference type="InterPro" id="IPR014016">
    <property type="entry name" value="UvrD-like_ATP-bd"/>
</dbReference>
<feature type="domain" description="UvrD-like helicase C-terminal" evidence="17">
    <location>
        <begin position="335"/>
        <end position="608"/>
    </location>
</feature>
<dbReference type="Gene3D" id="1.10.486.10">
    <property type="entry name" value="PCRA, domain 4"/>
    <property type="match status" value="1"/>
</dbReference>
<dbReference type="SUPFAM" id="SSF52980">
    <property type="entry name" value="Restriction endonuclease-like"/>
    <property type="match status" value="1"/>
</dbReference>
<keyword evidence="4" id="KW-0227">DNA damage</keyword>
<evidence type="ECO:0000256" key="12">
    <source>
        <dbReference type="ARBA" id="ARBA00034617"/>
    </source>
</evidence>
<evidence type="ECO:0000256" key="2">
    <source>
        <dbReference type="ARBA" id="ARBA00022722"/>
    </source>
</evidence>
<evidence type="ECO:0000256" key="9">
    <source>
        <dbReference type="ARBA" id="ARBA00023125"/>
    </source>
</evidence>
<comment type="catalytic activity">
    <reaction evidence="12">
        <text>Couples ATP hydrolysis with the unwinding of duplex DNA by translocating in the 3'-5' direction.</text>
        <dbReference type="EC" id="5.6.2.4"/>
    </reaction>
</comment>
<keyword evidence="6 15" id="KW-0347">Helicase</keyword>
<evidence type="ECO:0000256" key="8">
    <source>
        <dbReference type="ARBA" id="ARBA00022840"/>
    </source>
</evidence>
<evidence type="ECO:0000256" key="3">
    <source>
        <dbReference type="ARBA" id="ARBA00022741"/>
    </source>
</evidence>
<dbReference type="InterPro" id="IPR038726">
    <property type="entry name" value="PDDEXK_AddAB-type"/>
</dbReference>
<evidence type="ECO:0000256" key="10">
    <source>
        <dbReference type="ARBA" id="ARBA00023204"/>
    </source>
</evidence>
<dbReference type="CDD" id="cd17932">
    <property type="entry name" value="DEXQc_UvrD"/>
    <property type="match status" value="1"/>
</dbReference>
<dbReference type="GO" id="GO:0004527">
    <property type="term" value="F:exonuclease activity"/>
    <property type="evidence" value="ECO:0007669"/>
    <property type="project" value="UniProtKB-KW"/>
</dbReference>
<dbReference type="PROSITE" id="PS51217">
    <property type="entry name" value="UVRD_HELICASE_CTER"/>
    <property type="match status" value="1"/>
</dbReference>
<dbReference type="Proteomes" id="UP000231469">
    <property type="component" value="Unassembled WGS sequence"/>
</dbReference>
<name>A0A2M7VL36_9BACT</name>
<evidence type="ECO:0000256" key="6">
    <source>
        <dbReference type="ARBA" id="ARBA00022806"/>
    </source>
</evidence>
<evidence type="ECO:0000256" key="15">
    <source>
        <dbReference type="PROSITE-ProRule" id="PRU00560"/>
    </source>
</evidence>
<reference evidence="19" key="1">
    <citation type="submission" date="2017-09" db="EMBL/GenBank/DDBJ databases">
        <title>Depth-based differentiation of microbial function through sediment-hosted aquifers and enrichment of novel symbionts in the deep terrestrial subsurface.</title>
        <authorList>
            <person name="Probst A.J."/>
            <person name="Ladd B."/>
            <person name="Jarett J.K."/>
            <person name="Geller-Mcgrath D.E."/>
            <person name="Sieber C.M.K."/>
            <person name="Emerson J.B."/>
            <person name="Anantharaman K."/>
            <person name="Thomas B.C."/>
            <person name="Malmstrom R."/>
            <person name="Stieglmeier M."/>
            <person name="Klingl A."/>
            <person name="Woyke T."/>
            <person name="Ryan C.M."/>
            <person name="Banfield J.F."/>
        </authorList>
    </citation>
    <scope>NUCLEOTIDE SEQUENCE [LARGE SCALE GENOMIC DNA]</scope>
</reference>
<evidence type="ECO:0000256" key="4">
    <source>
        <dbReference type="ARBA" id="ARBA00022763"/>
    </source>
</evidence>
<keyword evidence="10" id="KW-0234">DNA repair</keyword>
<feature type="binding site" evidence="15">
    <location>
        <begin position="35"/>
        <end position="42"/>
    </location>
    <ligand>
        <name>ATP</name>
        <dbReference type="ChEBI" id="CHEBI:30616"/>
    </ligand>
</feature>
<dbReference type="GO" id="GO:0003677">
    <property type="term" value="F:DNA binding"/>
    <property type="evidence" value="ECO:0007669"/>
    <property type="project" value="UniProtKB-KW"/>
</dbReference>
<dbReference type="AlphaFoldDB" id="A0A2M7VL36"/>
<dbReference type="Pfam" id="PF00580">
    <property type="entry name" value="UvrD-helicase"/>
    <property type="match status" value="1"/>
</dbReference>
<evidence type="ECO:0000313" key="18">
    <source>
        <dbReference type="EMBL" id="PJA02486.1"/>
    </source>
</evidence>
<sequence length="997" mass="115683">MDQVLKNKFKSTYKQLNLEQKKAVDAIDGPVMVIAGPGTGKTHLLTMRIANILDETDTPPEAILALTFTESAVSSMRKSLTEIIGTPAYHVKITTFHSFANDIIKNYPDDFPDIIGSTNITDVDQVKIIRQIIDNTDFKKLKPFGSWYFYLPSIIKAIGELKRQGILPEEFLKIIQKEEKAFLAIKDLYHESGAHKGKMKGKYIDIQKNIDRNKELAIVYRDYQSILRKSRFYDYSDMIMQVMLVLESNNDLLLTLQEQYLYILVDEHQDTNSAQNRILELLANYHKNPNLFIVGDEKQAIFRFQGASLENFLYFKNLYKNVKLIALKHNYRSTQAILNAAHDLNSNTNKLIAKAGHPELPIKFYTFSTPEAEQYFLAKNIKELIEKGKSASQIAVLYRENREVIPIARIFEKVGIPFVIESDQDVLDDEDIKKLLIILKAVQKFGSDPELIELLYVDIFDIPPLDVYKLANLYKKRINPYDAIRSPEIMKEAGIETIEKLQDLSNKLSIWKNGAHNKNAIQAFEDIVRDSGFLMYILANPSAAEKIVKVHALFDQIKSLIKNHKNYTLENFFEYLDVLQEHNVSIRTMGLGQIPGRVRLMTAHKSKGLEFEYVYIINAVNGHWGSRRHHEPIKLPRQIYSLLNKINEQLASTSDEDERNLFYVALTRAKKEVLVTYSQRDQDNRDQLPSQFVQEIKTKYIERIDMTQQGIEFDKHKDIEFAPVLSVASTVKEKEFLNQLFLEHGLSVTALNNYLKCPWKYFYTSLIRIPESPNKHLIFGSAIHSALKSYFDRFMGGKDLKKEYLIQRFAESLAQKPIQEQEYREALNKGKIALSGYYDNYHNSWRNNILTEFNINGIQIDKDITINGKIDKMEFLSPSNHVNVVDYKTGKPKSRNDIEGYTKNSKGDYKRQLVFYNLLLNNYQNSKFKMISGEIDFVEPDDKGKYRKELFEIEPKEITELEKQIKVVAKEILHLSFWDKKCDDPDCYYCKLRRMMK</sequence>
<evidence type="ECO:0000313" key="19">
    <source>
        <dbReference type="Proteomes" id="UP000231469"/>
    </source>
</evidence>
<dbReference type="InterPro" id="IPR011604">
    <property type="entry name" value="PDDEXK-like_dom_sf"/>
</dbReference>
<dbReference type="GO" id="GO:0000725">
    <property type="term" value="P:recombinational repair"/>
    <property type="evidence" value="ECO:0007669"/>
    <property type="project" value="TreeGrafter"/>
</dbReference>
<dbReference type="InterPro" id="IPR011335">
    <property type="entry name" value="Restrct_endonuc-II-like"/>
</dbReference>
<dbReference type="SUPFAM" id="SSF52540">
    <property type="entry name" value="P-loop containing nucleoside triphosphate hydrolases"/>
    <property type="match status" value="1"/>
</dbReference>
<dbReference type="GO" id="GO:0043138">
    <property type="term" value="F:3'-5' DNA helicase activity"/>
    <property type="evidence" value="ECO:0007669"/>
    <property type="project" value="UniProtKB-EC"/>
</dbReference>
<keyword evidence="5 15" id="KW-0378">Hydrolase</keyword>
<evidence type="ECO:0000256" key="7">
    <source>
        <dbReference type="ARBA" id="ARBA00022839"/>
    </source>
</evidence>
<dbReference type="Gene3D" id="1.10.10.160">
    <property type="match status" value="1"/>
</dbReference>
<dbReference type="PANTHER" id="PTHR11070:SF2">
    <property type="entry name" value="ATP-DEPENDENT DNA HELICASE SRS2"/>
    <property type="match status" value="1"/>
</dbReference>
<evidence type="ECO:0000256" key="11">
    <source>
        <dbReference type="ARBA" id="ARBA00023235"/>
    </source>
</evidence>
<evidence type="ECO:0000259" key="17">
    <source>
        <dbReference type="PROSITE" id="PS51217"/>
    </source>
</evidence>